<protein>
    <submittedName>
        <fullName evidence="1">Uncharacterized protein</fullName>
    </submittedName>
</protein>
<dbReference type="EMBL" id="JBHUIJ010000002">
    <property type="protein sequence ID" value="MFD2235936.1"/>
    <property type="molecule type" value="Genomic_DNA"/>
</dbReference>
<evidence type="ECO:0000313" key="1">
    <source>
        <dbReference type="EMBL" id="MFD2235936.1"/>
    </source>
</evidence>
<comment type="caution">
    <text evidence="1">The sequence shown here is derived from an EMBL/GenBank/DDBJ whole genome shotgun (WGS) entry which is preliminary data.</text>
</comment>
<dbReference type="Proteomes" id="UP001597371">
    <property type="component" value="Unassembled WGS sequence"/>
</dbReference>
<proteinExistence type="predicted"/>
<keyword evidence="2" id="KW-1185">Reference proteome</keyword>
<sequence>MNDKELWIGDRRVFEGDKVTTNDGFEVVVVRVDEQTGKVMLQPDTENPERWNEINEQLNTFDLPARIGAEMWVKLA</sequence>
<gene>
    <name evidence="1" type="ORF">ACFSKQ_00470</name>
</gene>
<evidence type="ECO:0000313" key="2">
    <source>
        <dbReference type="Proteomes" id="UP001597371"/>
    </source>
</evidence>
<accession>A0ABW5CG72</accession>
<organism evidence="1 2">
    <name type="scientific">Aureimonas populi</name>
    <dbReference type="NCBI Taxonomy" id="1701758"/>
    <lineage>
        <taxon>Bacteria</taxon>
        <taxon>Pseudomonadati</taxon>
        <taxon>Pseudomonadota</taxon>
        <taxon>Alphaproteobacteria</taxon>
        <taxon>Hyphomicrobiales</taxon>
        <taxon>Aurantimonadaceae</taxon>
        <taxon>Aureimonas</taxon>
    </lineage>
</organism>
<reference evidence="2" key="1">
    <citation type="journal article" date="2019" name="Int. J. Syst. Evol. Microbiol.">
        <title>The Global Catalogue of Microorganisms (GCM) 10K type strain sequencing project: providing services to taxonomists for standard genome sequencing and annotation.</title>
        <authorList>
            <consortium name="The Broad Institute Genomics Platform"/>
            <consortium name="The Broad Institute Genome Sequencing Center for Infectious Disease"/>
            <person name="Wu L."/>
            <person name="Ma J."/>
        </authorList>
    </citation>
    <scope>NUCLEOTIDE SEQUENCE [LARGE SCALE GENOMIC DNA]</scope>
    <source>
        <strain evidence="2">ZS-35-S2</strain>
    </source>
</reference>
<dbReference type="RefSeq" id="WP_209736118.1">
    <property type="nucleotide sequence ID" value="NZ_CP072611.1"/>
</dbReference>
<name>A0ABW5CG72_9HYPH</name>